<dbReference type="EnsemblMetazoa" id="PPAI007341-RA">
    <property type="protein sequence ID" value="PPAI007341-PA"/>
    <property type="gene ID" value="PPAI007341"/>
</dbReference>
<dbReference type="InterPro" id="IPR029071">
    <property type="entry name" value="Ubiquitin-like_domsf"/>
</dbReference>
<dbReference type="FunFam" id="3.10.20.90:FF:000096">
    <property type="entry name" value="Ubiquitin thioesterase OTU1"/>
    <property type="match status" value="1"/>
</dbReference>
<dbReference type="GO" id="GO:0016579">
    <property type="term" value="P:protein deubiquitination"/>
    <property type="evidence" value="ECO:0007669"/>
    <property type="project" value="TreeGrafter"/>
</dbReference>
<protein>
    <recommendedName>
        <fullName evidence="9">Ubiquitin thioesterase OTU</fullName>
        <ecNumber evidence="9">3.4.19.12</ecNumber>
    </recommendedName>
</protein>
<dbReference type="PANTHER" id="PTHR13312">
    <property type="entry name" value="HIV-INDUCED PROTEIN-7-LIKE PROTEASE"/>
    <property type="match status" value="1"/>
</dbReference>
<dbReference type="CDD" id="cd22745">
    <property type="entry name" value="OTU_OTU1"/>
    <property type="match status" value="1"/>
</dbReference>
<dbReference type="AlphaFoldDB" id="A0A1B0DGQ7"/>
<proteinExistence type="predicted"/>
<dbReference type="GO" id="GO:0004843">
    <property type="term" value="F:cysteine-type deubiquitinase activity"/>
    <property type="evidence" value="ECO:0007669"/>
    <property type="project" value="UniProtKB-UniRule"/>
</dbReference>
<dbReference type="InterPro" id="IPR038765">
    <property type="entry name" value="Papain-like_cys_pep_sf"/>
</dbReference>
<evidence type="ECO:0000256" key="5">
    <source>
        <dbReference type="ARBA" id="ARBA00022786"/>
    </source>
</evidence>
<dbReference type="GO" id="GO:0036503">
    <property type="term" value="P:ERAD pathway"/>
    <property type="evidence" value="ECO:0007669"/>
    <property type="project" value="TreeGrafter"/>
</dbReference>
<accession>A0A1B0DGQ7</accession>
<evidence type="ECO:0000256" key="9">
    <source>
        <dbReference type="RuleBase" id="RU367104"/>
    </source>
</evidence>
<dbReference type="PANTHER" id="PTHR13312:SF0">
    <property type="entry name" value="UBIQUITIN THIOESTERASE OTU1"/>
    <property type="match status" value="1"/>
</dbReference>
<dbReference type="InterPro" id="IPR048857">
    <property type="entry name" value="OTU1_Ubl"/>
</dbReference>
<dbReference type="Pfam" id="PF24560">
    <property type="entry name" value="zf-C2H2_OTU1_C"/>
    <property type="match status" value="1"/>
</dbReference>
<sequence>MGFSLKVKTKTGQHILRDVSPSLTLSQLKSQIVEFTKLRPESMHILVGFPPRKLNMSGLEESITASGIVNGDTLIVEEVVGEVPSVERREDALLAAQSAAVADDEFAGLLLKKVVPADNSCLFTSIGYALNGTVNTDCGVLMRQIIAEHVAADPDTFSEAFLGRPNREYCAWILRDDSWGGAIEVFILSSFYGLEIDVVDITNAIINRFGEDKNYGQRIFLLFDGIHYDPLYLESLTGATPRTIFPVEAESIYMQAEQLAKEAQASKQFTDVNRFTLRCLVCDCHLVGQVEAQAHAKSTGHANFVSSIRCYVCNATDTSSPFQCGELFERYDTPDIEPQDCSDVHGAQYCVKHIGRFEGIPAIFQVPGINLAPLTNSSINILVIP</sequence>
<dbReference type="VEuPathDB" id="VectorBase:PPAPM1_009996"/>
<evidence type="ECO:0000256" key="8">
    <source>
        <dbReference type="ARBA" id="ARBA00022833"/>
    </source>
</evidence>
<dbReference type="SUPFAM" id="SSF54236">
    <property type="entry name" value="Ubiquitin-like"/>
    <property type="match status" value="1"/>
</dbReference>
<keyword evidence="9" id="KW-0963">Cytoplasm</keyword>
<reference evidence="10" key="1">
    <citation type="submission" date="2022-08" db="UniProtKB">
        <authorList>
            <consortium name="EnsemblMetazoa"/>
        </authorList>
    </citation>
    <scope>IDENTIFICATION</scope>
    <source>
        <strain evidence="10">Israel</strain>
    </source>
</reference>
<evidence type="ECO:0000256" key="3">
    <source>
        <dbReference type="ARBA" id="ARBA00022723"/>
    </source>
</evidence>
<dbReference type="Pfam" id="PF02338">
    <property type="entry name" value="OTU"/>
    <property type="match status" value="1"/>
</dbReference>
<dbReference type="VEuPathDB" id="VectorBase:PPAPM1_005600"/>
<evidence type="ECO:0000256" key="4">
    <source>
        <dbReference type="ARBA" id="ARBA00022771"/>
    </source>
</evidence>
<dbReference type="InterPro" id="IPR057766">
    <property type="entry name" value="Znf-C2H2_OTU1-like_C"/>
</dbReference>
<keyword evidence="3" id="KW-0479">Metal-binding</keyword>
<dbReference type="CDD" id="cd17059">
    <property type="entry name" value="Ubl_OTU1"/>
    <property type="match status" value="1"/>
</dbReference>
<keyword evidence="7 9" id="KW-0788">Thiol protease</keyword>
<dbReference type="Gene3D" id="3.10.20.90">
    <property type="entry name" value="Phosphatidylinositol 3-kinase Catalytic Subunit, Chain A, domain 1"/>
    <property type="match status" value="1"/>
</dbReference>
<name>A0A1B0DGQ7_PHLPP</name>
<evidence type="ECO:0000256" key="7">
    <source>
        <dbReference type="ARBA" id="ARBA00022807"/>
    </source>
</evidence>
<dbReference type="Pfam" id="PF21403">
    <property type="entry name" value="OTU1_UBXL"/>
    <property type="match status" value="1"/>
</dbReference>
<dbReference type="Proteomes" id="UP000092462">
    <property type="component" value="Unassembled WGS sequence"/>
</dbReference>
<dbReference type="PROSITE" id="PS50802">
    <property type="entry name" value="OTU"/>
    <property type="match status" value="1"/>
</dbReference>
<evidence type="ECO:0000313" key="11">
    <source>
        <dbReference type="Proteomes" id="UP000092462"/>
    </source>
</evidence>
<keyword evidence="8" id="KW-0862">Zinc</keyword>
<dbReference type="GO" id="GO:0005829">
    <property type="term" value="C:cytosol"/>
    <property type="evidence" value="ECO:0007669"/>
    <property type="project" value="TreeGrafter"/>
</dbReference>
<dbReference type="GO" id="GO:0030968">
    <property type="term" value="P:endoplasmic reticulum unfolded protein response"/>
    <property type="evidence" value="ECO:0007669"/>
    <property type="project" value="TreeGrafter"/>
</dbReference>
<evidence type="ECO:0000256" key="2">
    <source>
        <dbReference type="ARBA" id="ARBA00022670"/>
    </source>
</evidence>
<dbReference type="GO" id="GO:0008270">
    <property type="term" value="F:zinc ion binding"/>
    <property type="evidence" value="ECO:0007669"/>
    <property type="project" value="UniProtKB-KW"/>
</dbReference>
<dbReference type="VEuPathDB" id="VectorBase:PPAI007341"/>
<evidence type="ECO:0000256" key="1">
    <source>
        <dbReference type="ARBA" id="ARBA00000707"/>
    </source>
</evidence>
<dbReference type="SUPFAM" id="SSF54001">
    <property type="entry name" value="Cysteine proteinases"/>
    <property type="match status" value="1"/>
</dbReference>
<comment type="subcellular location">
    <subcellularLocation>
        <location evidence="9">Cytoplasm</location>
    </subcellularLocation>
</comment>
<keyword evidence="4" id="KW-0863">Zinc-finger</keyword>
<dbReference type="EC" id="3.4.19.12" evidence="9"/>
<keyword evidence="11" id="KW-1185">Reference proteome</keyword>
<keyword evidence="6 9" id="KW-0378">Hydrolase</keyword>
<evidence type="ECO:0000313" key="10">
    <source>
        <dbReference type="EnsemblMetazoa" id="PPAI007341-PA"/>
    </source>
</evidence>
<dbReference type="Gene3D" id="3.90.70.80">
    <property type="match status" value="1"/>
</dbReference>
<dbReference type="GO" id="GO:0005634">
    <property type="term" value="C:nucleus"/>
    <property type="evidence" value="ECO:0007669"/>
    <property type="project" value="TreeGrafter"/>
</dbReference>
<dbReference type="EMBL" id="AJVK01060219">
    <property type="status" value="NOT_ANNOTATED_CDS"/>
    <property type="molecule type" value="Genomic_DNA"/>
</dbReference>
<keyword evidence="5 9" id="KW-0833">Ubl conjugation pathway</keyword>
<comment type="function">
    <text evidence="9">Hydrolase that can remove conjugated ubiquitin from proteins and may therefore play an important regulatory role at the level of protein turnover by preventing degradation.</text>
</comment>
<evidence type="ECO:0000256" key="6">
    <source>
        <dbReference type="ARBA" id="ARBA00022801"/>
    </source>
</evidence>
<comment type="catalytic activity">
    <reaction evidence="1 9">
        <text>Thiol-dependent hydrolysis of ester, thioester, amide, peptide and isopeptide bonds formed by the C-terminal Gly of ubiquitin (a 76-residue protein attached to proteins as an intracellular targeting signal).</text>
        <dbReference type="EC" id="3.4.19.12"/>
    </reaction>
</comment>
<keyword evidence="2" id="KW-0645">Protease</keyword>
<organism evidence="10 11">
    <name type="scientific">Phlebotomus papatasi</name>
    <name type="common">Sandfly</name>
    <dbReference type="NCBI Taxonomy" id="29031"/>
    <lineage>
        <taxon>Eukaryota</taxon>
        <taxon>Metazoa</taxon>
        <taxon>Ecdysozoa</taxon>
        <taxon>Arthropoda</taxon>
        <taxon>Hexapoda</taxon>
        <taxon>Insecta</taxon>
        <taxon>Pterygota</taxon>
        <taxon>Neoptera</taxon>
        <taxon>Endopterygota</taxon>
        <taxon>Diptera</taxon>
        <taxon>Nematocera</taxon>
        <taxon>Psychodoidea</taxon>
        <taxon>Psychodidae</taxon>
        <taxon>Phlebotomus</taxon>
        <taxon>Phlebotomus</taxon>
    </lineage>
</organism>
<dbReference type="InterPro" id="IPR003323">
    <property type="entry name" value="OTU_dom"/>
</dbReference>